<feature type="transmembrane region" description="Helical" evidence="6">
    <location>
        <begin position="20"/>
        <end position="42"/>
    </location>
</feature>
<name>A0AAN6Z0H5_9PEZI</name>
<evidence type="ECO:0000256" key="1">
    <source>
        <dbReference type="ARBA" id="ARBA00004141"/>
    </source>
</evidence>
<evidence type="ECO:0000256" key="2">
    <source>
        <dbReference type="ARBA" id="ARBA00022692"/>
    </source>
</evidence>
<feature type="transmembrane region" description="Helical" evidence="6">
    <location>
        <begin position="205"/>
        <end position="224"/>
    </location>
</feature>
<accession>A0AAN6Z0H5</accession>
<sequence length="342" mass="37687">MADNEKAFADFKFYHYDPSLAANIVFIVLFAIVAIGHVWLLVHKRVWYFIPFVIGCIFEAVGYVGRAISATETPKWTLKPYIIQTLLILLGPALLAASIYMILARLIRLLGAEKYALIRPNWMTKVFVTGDVLSFFAQGGGGGLMAQAKSKQDQQRGEYIILGGLAIQVLFFGFFMVTAVAFHVRISSNPTPKSYSVTGPWRQHVVALYISSVLIMVRSVFRMIEFGMGSDSVLMSNEAYLLALDGALMFIVAVVFLWSHPSRALRGYKDSSMLPVDSVESGRNTAESLQMLSVHLPQTVQVPSSQQSKYESDSSVAPGTTGPRTGYGYEMPAGRYSNSYGG</sequence>
<dbReference type="RefSeq" id="XP_062643257.1">
    <property type="nucleotide sequence ID" value="XM_062789555.1"/>
</dbReference>
<gene>
    <name evidence="7" type="ORF">N657DRAFT_581667</name>
</gene>
<proteinExistence type="predicted"/>
<protein>
    <submittedName>
        <fullName evidence="7">RTA1-domain-containing protein</fullName>
    </submittedName>
</protein>
<evidence type="ECO:0000256" key="5">
    <source>
        <dbReference type="SAM" id="MobiDB-lite"/>
    </source>
</evidence>
<dbReference type="GeneID" id="87826325"/>
<feature type="transmembrane region" description="Helical" evidence="6">
    <location>
        <begin position="49"/>
        <end position="69"/>
    </location>
</feature>
<evidence type="ECO:0000313" key="7">
    <source>
        <dbReference type="EMBL" id="KAK4119484.1"/>
    </source>
</evidence>
<feature type="transmembrane region" description="Helical" evidence="6">
    <location>
        <begin position="159"/>
        <end position="184"/>
    </location>
</feature>
<keyword evidence="3 6" id="KW-1133">Transmembrane helix</keyword>
<dbReference type="PANTHER" id="PTHR31465:SF35">
    <property type="entry name" value="RTA1 DOMAIN PROTEIN-RELATED"/>
    <property type="match status" value="1"/>
</dbReference>
<keyword evidence="8" id="KW-1185">Reference proteome</keyword>
<evidence type="ECO:0000256" key="4">
    <source>
        <dbReference type="ARBA" id="ARBA00023136"/>
    </source>
</evidence>
<feature type="transmembrane region" description="Helical" evidence="6">
    <location>
        <begin position="81"/>
        <end position="103"/>
    </location>
</feature>
<keyword evidence="2 6" id="KW-0812">Transmembrane</keyword>
<evidence type="ECO:0000256" key="3">
    <source>
        <dbReference type="ARBA" id="ARBA00022989"/>
    </source>
</evidence>
<evidence type="ECO:0000256" key="6">
    <source>
        <dbReference type="SAM" id="Phobius"/>
    </source>
</evidence>
<dbReference type="AlphaFoldDB" id="A0AAN6Z0H5"/>
<feature type="transmembrane region" description="Helical" evidence="6">
    <location>
        <begin position="124"/>
        <end position="147"/>
    </location>
</feature>
<feature type="transmembrane region" description="Helical" evidence="6">
    <location>
        <begin position="239"/>
        <end position="259"/>
    </location>
</feature>
<comment type="caution">
    <text evidence="7">The sequence shown here is derived from an EMBL/GenBank/DDBJ whole genome shotgun (WGS) entry which is preliminary data.</text>
</comment>
<dbReference type="EMBL" id="MU853248">
    <property type="protein sequence ID" value="KAK4119484.1"/>
    <property type="molecule type" value="Genomic_DNA"/>
</dbReference>
<dbReference type="Proteomes" id="UP001302602">
    <property type="component" value="Unassembled WGS sequence"/>
</dbReference>
<feature type="region of interest" description="Disordered" evidence="5">
    <location>
        <begin position="303"/>
        <end position="342"/>
    </location>
</feature>
<evidence type="ECO:0000313" key="8">
    <source>
        <dbReference type="Proteomes" id="UP001302602"/>
    </source>
</evidence>
<dbReference type="GO" id="GO:0016020">
    <property type="term" value="C:membrane"/>
    <property type="evidence" value="ECO:0007669"/>
    <property type="project" value="UniProtKB-SubCell"/>
</dbReference>
<organism evidence="7 8">
    <name type="scientific">Parathielavia appendiculata</name>
    <dbReference type="NCBI Taxonomy" id="2587402"/>
    <lineage>
        <taxon>Eukaryota</taxon>
        <taxon>Fungi</taxon>
        <taxon>Dikarya</taxon>
        <taxon>Ascomycota</taxon>
        <taxon>Pezizomycotina</taxon>
        <taxon>Sordariomycetes</taxon>
        <taxon>Sordariomycetidae</taxon>
        <taxon>Sordariales</taxon>
        <taxon>Chaetomiaceae</taxon>
        <taxon>Parathielavia</taxon>
    </lineage>
</organism>
<keyword evidence="4 6" id="KW-0472">Membrane</keyword>
<feature type="compositionally biased region" description="Low complexity" evidence="5">
    <location>
        <begin position="303"/>
        <end position="329"/>
    </location>
</feature>
<reference evidence="7" key="2">
    <citation type="submission" date="2023-05" db="EMBL/GenBank/DDBJ databases">
        <authorList>
            <consortium name="Lawrence Berkeley National Laboratory"/>
            <person name="Steindorff A."/>
            <person name="Hensen N."/>
            <person name="Bonometti L."/>
            <person name="Westerberg I."/>
            <person name="Brannstrom I.O."/>
            <person name="Guillou S."/>
            <person name="Cros-Aarteil S."/>
            <person name="Calhoun S."/>
            <person name="Haridas S."/>
            <person name="Kuo A."/>
            <person name="Mondo S."/>
            <person name="Pangilinan J."/>
            <person name="Riley R."/>
            <person name="Labutti K."/>
            <person name="Andreopoulos B."/>
            <person name="Lipzen A."/>
            <person name="Chen C."/>
            <person name="Yanf M."/>
            <person name="Daum C."/>
            <person name="Ng V."/>
            <person name="Clum A."/>
            <person name="Ohm R."/>
            <person name="Martin F."/>
            <person name="Silar P."/>
            <person name="Natvig D."/>
            <person name="Lalanne C."/>
            <person name="Gautier V."/>
            <person name="Ament-Velasquez S.L."/>
            <person name="Kruys A."/>
            <person name="Hutchinson M.I."/>
            <person name="Powell A.J."/>
            <person name="Barry K."/>
            <person name="Miller A.N."/>
            <person name="Grigoriev I.V."/>
            <person name="Debuchy R."/>
            <person name="Gladieux P."/>
            <person name="Thoren M.H."/>
            <person name="Johannesson H."/>
        </authorList>
    </citation>
    <scope>NUCLEOTIDE SEQUENCE</scope>
    <source>
        <strain evidence="7">CBS 731.68</strain>
    </source>
</reference>
<comment type="subcellular location">
    <subcellularLocation>
        <location evidence="1">Membrane</location>
        <topology evidence="1">Multi-pass membrane protein</topology>
    </subcellularLocation>
</comment>
<dbReference type="InterPro" id="IPR007568">
    <property type="entry name" value="RTA1"/>
</dbReference>
<reference evidence="7" key="1">
    <citation type="journal article" date="2023" name="Mol. Phylogenet. Evol.">
        <title>Genome-scale phylogeny and comparative genomics of the fungal order Sordariales.</title>
        <authorList>
            <person name="Hensen N."/>
            <person name="Bonometti L."/>
            <person name="Westerberg I."/>
            <person name="Brannstrom I.O."/>
            <person name="Guillou S."/>
            <person name="Cros-Aarteil S."/>
            <person name="Calhoun S."/>
            <person name="Haridas S."/>
            <person name="Kuo A."/>
            <person name="Mondo S."/>
            <person name="Pangilinan J."/>
            <person name="Riley R."/>
            <person name="LaButti K."/>
            <person name="Andreopoulos B."/>
            <person name="Lipzen A."/>
            <person name="Chen C."/>
            <person name="Yan M."/>
            <person name="Daum C."/>
            <person name="Ng V."/>
            <person name="Clum A."/>
            <person name="Steindorff A."/>
            <person name="Ohm R.A."/>
            <person name="Martin F."/>
            <person name="Silar P."/>
            <person name="Natvig D.O."/>
            <person name="Lalanne C."/>
            <person name="Gautier V."/>
            <person name="Ament-Velasquez S.L."/>
            <person name="Kruys A."/>
            <person name="Hutchinson M.I."/>
            <person name="Powell A.J."/>
            <person name="Barry K."/>
            <person name="Miller A.N."/>
            <person name="Grigoriev I.V."/>
            <person name="Debuchy R."/>
            <person name="Gladieux P."/>
            <person name="Hiltunen Thoren M."/>
            <person name="Johannesson H."/>
        </authorList>
    </citation>
    <scope>NUCLEOTIDE SEQUENCE</scope>
    <source>
        <strain evidence="7">CBS 731.68</strain>
    </source>
</reference>
<dbReference type="Pfam" id="PF04479">
    <property type="entry name" value="RTA1"/>
    <property type="match status" value="1"/>
</dbReference>
<dbReference type="PANTHER" id="PTHR31465">
    <property type="entry name" value="PROTEIN RTA1-RELATED"/>
    <property type="match status" value="1"/>
</dbReference>